<gene>
    <name evidence="2" type="ORF">D1093_01325</name>
</gene>
<feature type="signal peptide" evidence="1">
    <location>
        <begin position="1"/>
        <end position="18"/>
    </location>
</feature>
<keyword evidence="3" id="KW-1185">Reference proteome</keyword>
<feature type="chain" id="PRO_5023004748" evidence="1">
    <location>
        <begin position="19"/>
        <end position="155"/>
    </location>
</feature>
<proteinExistence type="predicted"/>
<sequence length="155" mass="18074">MFKFALCFLFLFPFALHAQDKKQETNNPSLISSPFESYPLTEDILLKLEKIEKECKNLPPEPQKENTKSDLITDDDHIEGYIAYISSKRGLMNILRENNFTPKEFVIAHLTLQETLNMITDEEISTYEQNFILSSNIEFAKENMYRIIKILKGNC</sequence>
<reference evidence="2 3" key="1">
    <citation type="journal article" date="2020" name="Int. J. Syst. Evol. Microbiol.">
        <title>Bartonella kosoyi sp. nov. and Bartonella krasnovii sp. nov., two novel species closely related to the zoonotic Bartonella elizabethae, isolated from black rats and wild desert rodent-fleas.</title>
        <authorList>
            <person name="Gutierrez R."/>
            <person name="Shalit T."/>
            <person name="Markus B."/>
            <person name="Yuan C."/>
            <person name="Nachum-Biala Y."/>
            <person name="Elad D."/>
            <person name="Harrus S."/>
        </authorList>
    </citation>
    <scope>NUCLEOTIDE SEQUENCE [LARGE SCALE GENOMIC DNA]</scope>
    <source>
        <strain evidence="2 3">Tel Aviv</strain>
    </source>
</reference>
<evidence type="ECO:0000313" key="3">
    <source>
        <dbReference type="Proteomes" id="UP000321940"/>
    </source>
</evidence>
<dbReference type="Proteomes" id="UP000321940">
    <property type="component" value="Chromosome"/>
</dbReference>
<keyword evidence="1" id="KW-0732">Signal</keyword>
<dbReference type="RefSeq" id="WP_120100145.1">
    <property type="nucleotide sequence ID" value="NZ_CP031843.2"/>
</dbReference>
<protein>
    <submittedName>
        <fullName evidence="2">Uncharacterized protein</fullName>
    </submittedName>
</protein>
<organism evidence="2 3">
    <name type="scientific">Bartonella kosoyi</name>
    <dbReference type="NCBI Taxonomy" id="2133959"/>
    <lineage>
        <taxon>Bacteria</taxon>
        <taxon>Pseudomonadati</taxon>
        <taxon>Pseudomonadota</taxon>
        <taxon>Alphaproteobacteria</taxon>
        <taxon>Hyphomicrobiales</taxon>
        <taxon>Bartonellaceae</taxon>
        <taxon>Bartonella</taxon>
    </lineage>
</organism>
<dbReference type="AlphaFoldDB" id="A0A5B9CUX4"/>
<evidence type="ECO:0000256" key="1">
    <source>
        <dbReference type="SAM" id="SignalP"/>
    </source>
</evidence>
<evidence type="ECO:0000313" key="2">
    <source>
        <dbReference type="EMBL" id="QEE08318.1"/>
    </source>
</evidence>
<name>A0A5B9CUX4_9HYPH</name>
<accession>A0A5B9CUX4</accession>
<dbReference type="EMBL" id="CP031843">
    <property type="protein sequence ID" value="QEE08318.1"/>
    <property type="molecule type" value="Genomic_DNA"/>
</dbReference>
<dbReference type="KEGG" id="bky:D1093_01325"/>